<dbReference type="InterPro" id="IPR001357">
    <property type="entry name" value="BRCT_dom"/>
</dbReference>
<comment type="subcellular location">
    <subcellularLocation>
        <location evidence="2">Nucleus</location>
    </subcellularLocation>
</comment>
<dbReference type="SUPFAM" id="SSF52113">
    <property type="entry name" value="BRCT domain"/>
    <property type="match status" value="1"/>
</dbReference>
<evidence type="ECO:0000256" key="5">
    <source>
        <dbReference type="ARBA" id="ARBA00016513"/>
    </source>
</evidence>
<dbReference type="InterPro" id="IPR029398">
    <property type="entry name" value="PolB_thumb"/>
</dbReference>
<keyword evidence="7" id="KW-0808">Transferase</keyword>
<keyword evidence="11" id="KW-0227">DNA damage</keyword>
<feature type="compositionally biased region" description="Acidic residues" evidence="18">
    <location>
        <begin position="47"/>
        <end position="59"/>
    </location>
</feature>
<reference evidence="20 21" key="1">
    <citation type="submission" date="2014-04" db="EMBL/GenBank/DDBJ databases">
        <authorList>
            <consortium name="DOE Joint Genome Institute"/>
            <person name="Kuo A."/>
            <person name="Zuccaro A."/>
            <person name="Kohler A."/>
            <person name="Nagy L.G."/>
            <person name="Floudas D."/>
            <person name="Copeland A."/>
            <person name="Barry K.W."/>
            <person name="Cichocki N."/>
            <person name="Veneault-Fourrey C."/>
            <person name="LaButti K."/>
            <person name="Lindquist E.A."/>
            <person name="Lipzen A."/>
            <person name="Lundell T."/>
            <person name="Morin E."/>
            <person name="Murat C."/>
            <person name="Sun H."/>
            <person name="Tunlid A."/>
            <person name="Henrissat B."/>
            <person name="Grigoriev I.V."/>
            <person name="Hibbett D.S."/>
            <person name="Martin F."/>
            <person name="Nordberg H.P."/>
            <person name="Cantor M.N."/>
            <person name="Hua S.X."/>
        </authorList>
    </citation>
    <scope>NUCLEOTIDE SEQUENCE [LARGE SCALE GENOMIC DNA]</scope>
    <source>
        <strain evidence="20 21">MAFF 305830</strain>
    </source>
</reference>
<feature type="region of interest" description="Disordered" evidence="18">
    <location>
        <begin position="472"/>
        <end position="550"/>
    </location>
</feature>
<feature type="domain" description="BRCT" evidence="19">
    <location>
        <begin position="351"/>
        <end position="455"/>
    </location>
</feature>
<evidence type="ECO:0000256" key="9">
    <source>
        <dbReference type="ARBA" id="ARBA00022705"/>
    </source>
</evidence>
<dbReference type="InterPro" id="IPR043519">
    <property type="entry name" value="NT_sf"/>
</dbReference>
<evidence type="ECO:0000256" key="14">
    <source>
        <dbReference type="ARBA" id="ARBA00023239"/>
    </source>
</evidence>
<dbReference type="Pfam" id="PF14792">
    <property type="entry name" value="DNA_pol_B_palm"/>
    <property type="match status" value="1"/>
</dbReference>
<dbReference type="Gene3D" id="3.30.460.10">
    <property type="entry name" value="Beta Polymerase, domain 2"/>
    <property type="match status" value="1"/>
</dbReference>
<evidence type="ECO:0000256" key="1">
    <source>
        <dbReference type="ARBA" id="ARBA00001936"/>
    </source>
</evidence>
<dbReference type="Pfam" id="PF10391">
    <property type="entry name" value="DNA_pol_lambd_f"/>
    <property type="match status" value="1"/>
</dbReference>
<feature type="region of interest" description="Disordered" evidence="18">
    <location>
        <begin position="287"/>
        <end position="314"/>
    </location>
</feature>
<dbReference type="CDD" id="cd00141">
    <property type="entry name" value="NT_POLXc"/>
    <property type="match status" value="1"/>
</dbReference>
<dbReference type="OrthoDB" id="205514at2759"/>
<dbReference type="Pfam" id="PF14791">
    <property type="entry name" value="DNA_pol_B_thumb"/>
    <property type="match status" value="1"/>
</dbReference>
<evidence type="ECO:0000256" key="18">
    <source>
        <dbReference type="SAM" id="MobiDB-lite"/>
    </source>
</evidence>
<dbReference type="Gene3D" id="1.10.150.110">
    <property type="entry name" value="DNA polymerase beta, N-terminal domain-like"/>
    <property type="match status" value="1"/>
</dbReference>
<keyword evidence="10" id="KW-0479">Metal-binding</keyword>
<dbReference type="FunFam" id="3.30.460.10:FF:000020">
    <property type="entry name" value="DNA polymerase lambda"/>
    <property type="match status" value="1"/>
</dbReference>
<comment type="catalytic activity">
    <reaction evidence="16">
        <text>DNA(n) + a 2'-deoxyribonucleoside 5'-triphosphate = DNA(n+1) + diphosphate</text>
        <dbReference type="Rhea" id="RHEA:22508"/>
        <dbReference type="Rhea" id="RHEA-COMP:17339"/>
        <dbReference type="Rhea" id="RHEA-COMP:17340"/>
        <dbReference type="ChEBI" id="CHEBI:33019"/>
        <dbReference type="ChEBI" id="CHEBI:61560"/>
        <dbReference type="ChEBI" id="CHEBI:173112"/>
        <dbReference type="EC" id="2.7.7.7"/>
    </reaction>
</comment>
<feature type="compositionally biased region" description="Low complexity" evidence="18">
    <location>
        <begin position="103"/>
        <end position="112"/>
    </location>
</feature>
<evidence type="ECO:0000256" key="10">
    <source>
        <dbReference type="ARBA" id="ARBA00022723"/>
    </source>
</evidence>
<accession>A0A0C3B581</accession>
<dbReference type="Gene3D" id="3.30.210.10">
    <property type="entry name" value="DNA polymerase, thumb domain"/>
    <property type="match status" value="1"/>
</dbReference>
<dbReference type="SUPFAM" id="SSF81301">
    <property type="entry name" value="Nucleotidyltransferase"/>
    <property type="match status" value="1"/>
</dbReference>
<keyword evidence="8" id="KW-0548">Nucleotidyltransferase</keyword>
<dbReference type="HOGENOM" id="CLU_327935_0_0_1"/>
<dbReference type="Pfam" id="PF14716">
    <property type="entry name" value="HHH_8"/>
    <property type="match status" value="1"/>
</dbReference>
<dbReference type="STRING" id="933852.A0A0C3B581"/>
<comment type="similarity">
    <text evidence="3">Belongs to the DNA polymerase type-X family.</text>
</comment>
<dbReference type="Gene3D" id="3.40.50.10190">
    <property type="entry name" value="BRCT domain"/>
    <property type="match status" value="1"/>
</dbReference>
<name>A0A0C3B581_SERVB</name>
<dbReference type="InterPro" id="IPR002054">
    <property type="entry name" value="DNA-dir_DNA_pol_X"/>
</dbReference>
<dbReference type="GO" id="GO:0046872">
    <property type="term" value="F:metal ion binding"/>
    <property type="evidence" value="ECO:0007669"/>
    <property type="project" value="UniProtKB-KW"/>
</dbReference>
<evidence type="ECO:0000256" key="3">
    <source>
        <dbReference type="ARBA" id="ARBA00008323"/>
    </source>
</evidence>
<dbReference type="InterPro" id="IPR022312">
    <property type="entry name" value="DNA_pol_X"/>
</dbReference>
<evidence type="ECO:0000313" key="20">
    <source>
        <dbReference type="EMBL" id="KIM26591.1"/>
    </source>
</evidence>
<evidence type="ECO:0000256" key="8">
    <source>
        <dbReference type="ARBA" id="ARBA00022695"/>
    </source>
</evidence>
<dbReference type="GO" id="GO:0005634">
    <property type="term" value="C:nucleus"/>
    <property type="evidence" value="ECO:0007669"/>
    <property type="project" value="UniProtKB-SubCell"/>
</dbReference>
<feature type="compositionally biased region" description="Basic and acidic residues" evidence="18">
    <location>
        <begin position="115"/>
        <end position="129"/>
    </location>
</feature>
<dbReference type="EMBL" id="KN824305">
    <property type="protein sequence ID" value="KIM26591.1"/>
    <property type="molecule type" value="Genomic_DNA"/>
</dbReference>
<dbReference type="InterPro" id="IPR002008">
    <property type="entry name" value="DNA_pol_X_beta-like"/>
</dbReference>
<dbReference type="InterPro" id="IPR018944">
    <property type="entry name" value="DNA_pol_lambd_fingers_domain"/>
</dbReference>
<feature type="active site" description="Nucleophile; Schiff-base intermediate with DNA; for 5'-dRP lyase activity" evidence="17">
    <location>
        <position position="635"/>
    </location>
</feature>
<dbReference type="Gene3D" id="1.10.150.20">
    <property type="entry name" value="5' to 3' exonuclease, C-terminal subdomain"/>
    <property type="match status" value="1"/>
</dbReference>
<feature type="region of interest" description="Disordered" evidence="18">
    <location>
        <begin position="41"/>
        <end position="179"/>
    </location>
</feature>
<dbReference type="Proteomes" id="UP000054097">
    <property type="component" value="Unassembled WGS sequence"/>
</dbReference>
<evidence type="ECO:0000256" key="15">
    <source>
        <dbReference type="ARBA" id="ARBA00023242"/>
    </source>
</evidence>
<evidence type="ECO:0000256" key="12">
    <source>
        <dbReference type="ARBA" id="ARBA00022932"/>
    </source>
</evidence>
<evidence type="ECO:0000313" key="21">
    <source>
        <dbReference type="Proteomes" id="UP000054097"/>
    </source>
</evidence>
<dbReference type="GO" id="GO:0003887">
    <property type="term" value="F:DNA-directed DNA polymerase activity"/>
    <property type="evidence" value="ECO:0007669"/>
    <property type="project" value="UniProtKB-KW"/>
</dbReference>
<dbReference type="PANTHER" id="PTHR11276:SF28">
    <property type="entry name" value="DNA POLYMERASE LAMBDA"/>
    <property type="match status" value="1"/>
</dbReference>
<evidence type="ECO:0000256" key="6">
    <source>
        <dbReference type="ARBA" id="ARBA00022634"/>
    </source>
</evidence>
<protein>
    <recommendedName>
        <fullName evidence="5">DNA polymerase lambda</fullName>
        <ecNumber evidence="4">2.7.7.7</ecNumber>
    </recommendedName>
</protein>
<dbReference type="GO" id="GO:0006303">
    <property type="term" value="P:double-strand break repair via nonhomologous end joining"/>
    <property type="evidence" value="ECO:0007669"/>
    <property type="project" value="TreeGrafter"/>
</dbReference>
<dbReference type="PANTHER" id="PTHR11276">
    <property type="entry name" value="DNA POLYMERASE TYPE-X FAMILY MEMBER"/>
    <property type="match status" value="1"/>
</dbReference>
<dbReference type="SUPFAM" id="SSF81585">
    <property type="entry name" value="PsbU/PolX domain-like"/>
    <property type="match status" value="1"/>
</dbReference>
<dbReference type="SUPFAM" id="SSF47802">
    <property type="entry name" value="DNA polymerase beta, N-terminal domain-like"/>
    <property type="match status" value="1"/>
</dbReference>
<dbReference type="InterPro" id="IPR036420">
    <property type="entry name" value="BRCT_dom_sf"/>
</dbReference>
<dbReference type="GO" id="GO:0003677">
    <property type="term" value="F:DNA binding"/>
    <property type="evidence" value="ECO:0007669"/>
    <property type="project" value="InterPro"/>
</dbReference>
<dbReference type="PRINTS" id="PR00870">
    <property type="entry name" value="DNAPOLXBETA"/>
</dbReference>
<organism evidence="20 21">
    <name type="scientific">Serendipita vermifera MAFF 305830</name>
    <dbReference type="NCBI Taxonomy" id="933852"/>
    <lineage>
        <taxon>Eukaryota</taxon>
        <taxon>Fungi</taxon>
        <taxon>Dikarya</taxon>
        <taxon>Basidiomycota</taxon>
        <taxon>Agaricomycotina</taxon>
        <taxon>Agaricomycetes</taxon>
        <taxon>Sebacinales</taxon>
        <taxon>Serendipitaceae</taxon>
        <taxon>Serendipita</taxon>
    </lineage>
</organism>
<dbReference type="PRINTS" id="PR00869">
    <property type="entry name" value="DNAPOLX"/>
</dbReference>
<dbReference type="AlphaFoldDB" id="A0A0C3B581"/>
<gene>
    <name evidence="20" type="ORF">M408DRAFT_25300</name>
</gene>
<dbReference type="InterPro" id="IPR037160">
    <property type="entry name" value="DNA_Pol_thumb_sf"/>
</dbReference>
<reference evidence="21" key="2">
    <citation type="submission" date="2015-01" db="EMBL/GenBank/DDBJ databases">
        <title>Evolutionary Origins and Diversification of the Mycorrhizal Mutualists.</title>
        <authorList>
            <consortium name="DOE Joint Genome Institute"/>
            <consortium name="Mycorrhizal Genomics Consortium"/>
            <person name="Kohler A."/>
            <person name="Kuo A."/>
            <person name="Nagy L.G."/>
            <person name="Floudas D."/>
            <person name="Copeland A."/>
            <person name="Barry K.W."/>
            <person name="Cichocki N."/>
            <person name="Veneault-Fourrey C."/>
            <person name="LaButti K."/>
            <person name="Lindquist E.A."/>
            <person name="Lipzen A."/>
            <person name="Lundell T."/>
            <person name="Morin E."/>
            <person name="Murat C."/>
            <person name="Riley R."/>
            <person name="Ohm R."/>
            <person name="Sun H."/>
            <person name="Tunlid A."/>
            <person name="Henrissat B."/>
            <person name="Grigoriev I.V."/>
            <person name="Hibbett D.S."/>
            <person name="Martin F."/>
        </authorList>
    </citation>
    <scope>NUCLEOTIDE SEQUENCE [LARGE SCALE GENOMIC DNA]</scope>
    <source>
        <strain evidence="21">MAFF 305830</strain>
    </source>
</reference>
<evidence type="ECO:0000259" key="19">
    <source>
        <dbReference type="PROSITE" id="PS50172"/>
    </source>
</evidence>
<evidence type="ECO:0000256" key="11">
    <source>
        <dbReference type="ARBA" id="ARBA00022763"/>
    </source>
</evidence>
<dbReference type="GO" id="GO:0016829">
    <property type="term" value="F:lyase activity"/>
    <property type="evidence" value="ECO:0007669"/>
    <property type="project" value="UniProtKB-KW"/>
</dbReference>
<dbReference type="EC" id="2.7.7.7" evidence="4"/>
<keyword evidence="21" id="KW-1185">Reference proteome</keyword>
<evidence type="ECO:0000256" key="2">
    <source>
        <dbReference type="ARBA" id="ARBA00004123"/>
    </source>
</evidence>
<keyword evidence="12" id="KW-0239">DNA-directed DNA polymerase</keyword>
<evidence type="ECO:0000256" key="17">
    <source>
        <dbReference type="PIRSR" id="PIRSR622312-50"/>
    </source>
</evidence>
<dbReference type="InterPro" id="IPR010996">
    <property type="entry name" value="HHH_MUS81"/>
</dbReference>
<keyword evidence="14" id="KW-0456">Lyase</keyword>
<evidence type="ECO:0000256" key="13">
    <source>
        <dbReference type="ARBA" id="ARBA00023204"/>
    </source>
</evidence>
<keyword evidence="6" id="KW-0237">DNA synthesis</keyword>
<dbReference type="InterPro" id="IPR028207">
    <property type="entry name" value="DNA_pol_B_palm_palm"/>
</dbReference>
<dbReference type="FunFam" id="1.10.150.20:FF:000010">
    <property type="entry name" value="DNA polymerase lambda"/>
    <property type="match status" value="1"/>
</dbReference>
<comment type="cofactor">
    <cofactor evidence="1">
        <name>Mn(2+)</name>
        <dbReference type="ChEBI" id="CHEBI:29035"/>
    </cofactor>
</comment>
<feature type="compositionally biased region" description="Polar residues" evidence="18">
    <location>
        <begin position="130"/>
        <end position="142"/>
    </location>
</feature>
<evidence type="ECO:0000256" key="4">
    <source>
        <dbReference type="ARBA" id="ARBA00012417"/>
    </source>
</evidence>
<evidence type="ECO:0000256" key="16">
    <source>
        <dbReference type="ARBA" id="ARBA00049244"/>
    </source>
</evidence>
<keyword evidence="9" id="KW-0235">DNA replication</keyword>
<dbReference type="InterPro" id="IPR027421">
    <property type="entry name" value="DNA_pol_lamdba_lyase_dom_sf"/>
</dbReference>
<evidence type="ECO:0000256" key="7">
    <source>
        <dbReference type="ARBA" id="ARBA00022679"/>
    </source>
</evidence>
<sequence>MAFRLFELDRLCALTGQSSKGLKFAEKANLCLSMLKALPTAAPEELSSADESSDEEMAEYEDRRNFSRSQEAQVKKSGIPESGTQRASRRHHGLTPNVHQPASSTRNKSSSSATGDRRKPSISRRDHSDVANTQVPANLSTRHTAEVAAIQEQSRLKKRGSIMNGSTRLDERKSSLKPALASSRPNWGLIHTSNGAGENSGDIIDVDALADEDVQYSRLPRSGAIQSAPVSVPSAEYPASSNSNTAFSSHSLVAPSTSAMAVSTQMVVAEKLTSAVTAGVTVGISTTSTQVQKRKARKSALTKEDKHSKQKKPTLKELLIRAKEQKSREEKMKLSEYIEILPEKLHDREQKHSQFLAGTVILFARKMTETHPYLKKKLDMLYQHGATLVSAFDPAHVTHIVTAGTKAESIIQINEWIGTLVPVSQVPLRIRILDWAWVLDCGNYNRIVEPTQRRYIHDGRWKMERRLQGTVVETPVPKKRKREYVALSSEDEDDREKPTKRKSSQESAMAPKSTLPSPPSEGSPKSTVDNPLAEFNGAGPSDDDQSEVERQMARWKSFRCMQRGRLTKGVCPNQDVIDKLQKLYAVHAGRPGPDEEWKAYNTMKAIGIVRRYPTRFKSLEEAIAIKGIGKKTGLKIMEIINTGGLKRLEYERTEQTVVSEIFQDIYGVGPQLATRWFSLGLRTLEDVAQEKFGIKLTAAQRIGVKYYEDLGQRMPREEAKAIYDRVAETALSLDPKLLLELMGSYRRGRETCGDIDILITRNTKDGVDHRGILPRLLNKLRSSGIIIADLGGEMGEDLEAKYMGICRLSPTGVARRIDILCIPYEQWGGALVYFTGDDMFNRSMRLLANKKGMSLNQRGLWAGVVRDPKSRIKTCGP</sequence>
<keyword evidence="13" id="KW-0234">DNA repair</keyword>
<dbReference type="PROSITE" id="PS50172">
    <property type="entry name" value="BRCT"/>
    <property type="match status" value="1"/>
</dbReference>
<dbReference type="SMART" id="SM00483">
    <property type="entry name" value="POLXc"/>
    <property type="match status" value="1"/>
</dbReference>
<proteinExistence type="inferred from homology"/>
<keyword evidence="15" id="KW-0539">Nucleus</keyword>